<proteinExistence type="predicted"/>
<reference evidence="1" key="1">
    <citation type="journal article" date="2012" name="Science">
        <title>Fermentation, hydrogen, and sulfur metabolism in multiple uncultivated bacterial phyla.</title>
        <authorList>
            <person name="Wrighton K.C."/>
            <person name="Thomas B.C."/>
            <person name="Sharon I."/>
            <person name="Miller C.S."/>
            <person name="Castelle C.J."/>
            <person name="VerBerkmoes N.C."/>
            <person name="Wilkins M.J."/>
            <person name="Hettich R.L."/>
            <person name="Lipton M.S."/>
            <person name="Williams K.H."/>
            <person name="Long P.E."/>
            <person name="Banfield J.F."/>
        </authorList>
    </citation>
    <scope>NUCLEOTIDE SEQUENCE [LARGE SCALE GENOMIC DNA]</scope>
</reference>
<organism evidence="1">
    <name type="scientific">uncultured bacterium</name>
    <name type="common">gcode 4</name>
    <dbReference type="NCBI Taxonomy" id="1234023"/>
    <lineage>
        <taxon>Bacteria</taxon>
        <taxon>environmental samples</taxon>
    </lineage>
</organism>
<accession>K2G3R9</accession>
<dbReference type="AlphaFoldDB" id="K2G3R9"/>
<evidence type="ECO:0000313" key="1">
    <source>
        <dbReference type="EMBL" id="EKE29903.1"/>
    </source>
</evidence>
<name>K2G3R9_9BACT</name>
<gene>
    <name evidence="1" type="ORF">ACD_2C00079G0020</name>
</gene>
<comment type="caution">
    <text evidence="1">The sequence shown here is derived from an EMBL/GenBank/DDBJ whole genome shotgun (WGS) entry which is preliminary data.</text>
</comment>
<sequence>MWMKSSDKKEIPDFCFDLSQVNKDDSEYKNDNAFVKFLSANIMMRIKWEYDPDPKFFTIHFIM</sequence>
<dbReference type="EMBL" id="AMFJ01000079">
    <property type="protein sequence ID" value="EKE29903.1"/>
    <property type="molecule type" value="Genomic_DNA"/>
</dbReference>
<protein>
    <submittedName>
        <fullName evidence="1">Uncharacterized protein</fullName>
    </submittedName>
</protein>